<keyword evidence="4" id="KW-1185">Reference proteome</keyword>
<protein>
    <submittedName>
        <fullName evidence="3">Polymer-forming cytoskeletal protein</fullName>
    </submittedName>
</protein>
<dbReference type="PANTHER" id="PTHR35024">
    <property type="entry name" value="HYPOTHETICAL CYTOSOLIC PROTEIN"/>
    <property type="match status" value="1"/>
</dbReference>
<feature type="region of interest" description="Disordered" evidence="2">
    <location>
        <begin position="263"/>
        <end position="321"/>
    </location>
</feature>
<sequence>MTFIGTGTRLEGELVLESAALVAGELRGRISSSGQIKIESTGVIDGELNCHELRVCGTFRGKLSCQKLIIVSGGVVEGEVASNEMEIFDGGQFLGSRTRGPDVVPFSAEASAALPAEGSFPFKAVAALVLVTALGVAGYTQTGLKQTLASTWQSLTEASTSTVTTGGDNLSAQNSSAGNQSSGNQGAESQGAENQAAASALSGGMNSAADDMGLADANASGNDAAAPADGEFYQEDSEAMDTASALLLQQSPLEENALGQNGTEVAAEPLNGLQAQPQGQSQGQSQDQSQMLSQTESQMSQTAGQAPSAAVADANQADNRR</sequence>
<dbReference type="Pfam" id="PF04519">
    <property type="entry name" value="Bactofilin"/>
    <property type="match status" value="1"/>
</dbReference>
<reference evidence="3 4" key="1">
    <citation type="submission" date="2021-05" db="EMBL/GenBank/DDBJ databases">
        <title>Shewanella sp. JM162201.</title>
        <authorList>
            <person name="Xu S."/>
            <person name="Li A."/>
        </authorList>
    </citation>
    <scope>NUCLEOTIDE SEQUENCE [LARGE SCALE GENOMIC DNA]</scope>
    <source>
        <strain evidence="3 4">JM162201</strain>
    </source>
</reference>
<feature type="compositionally biased region" description="Low complexity" evidence="2">
    <location>
        <begin position="274"/>
        <end position="294"/>
    </location>
</feature>
<gene>
    <name evidence="3" type="ORF">KJI95_07415</name>
</gene>
<evidence type="ECO:0000256" key="1">
    <source>
        <dbReference type="ARBA" id="ARBA00044755"/>
    </source>
</evidence>
<feature type="region of interest" description="Disordered" evidence="2">
    <location>
        <begin position="160"/>
        <end position="205"/>
    </location>
</feature>
<evidence type="ECO:0000313" key="4">
    <source>
        <dbReference type="Proteomes" id="UP001195903"/>
    </source>
</evidence>
<dbReference type="PANTHER" id="PTHR35024:SF4">
    <property type="entry name" value="POLYMER-FORMING CYTOSKELETAL PROTEIN"/>
    <property type="match status" value="1"/>
</dbReference>
<accession>A0ABS5V326</accession>
<feature type="compositionally biased region" description="Polar residues" evidence="2">
    <location>
        <begin position="295"/>
        <end position="305"/>
    </location>
</feature>
<proteinExistence type="inferred from homology"/>
<comment type="similarity">
    <text evidence="1">Belongs to the bactofilin family.</text>
</comment>
<feature type="compositionally biased region" description="Polar residues" evidence="2">
    <location>
        <begin position="160"/>
        <end position="170"/>
    </location>
</feature>
<evidence type="ECO:0000313" key="3">
    <source>
        <dbReference type="EMBL" id="MBT1444353.1"/>
    </source>
</evidence>
<evidence type="ECO:0000256" key="2">
    <source>
        <dbReference type="SAM" id="MobiDB-lite"/>
    </source>
</evidence>
<dbReference type="EMBL" id="JAHEPS010000002">
    <property type="protein sequence ID" value="MBT1444353.1"/>
    <property type="molecule type" value="Genomic_DNA"/>
</dbReference>
<dbReference type="InterPro" id="IPR007607">
    <property type="entry name" value="BacA/B"/>
</dbReference>
<dbReference type="Proteomes" id="UP001195903">
    <property type="component" value="Unassembled WGS sequence"/>
</dbReference>
<dbReference type="RefSeq" id="WP_214506545.1">
    <property type="nucleotide sequence ID" value="NZ_JAHEPS010000002.1"/>
</dbReference>
<feature type="compositionally biased region" description="Low complexity" evidence="2">
    <location>
        <begin position="171"/>
        <end position="187"/>
    </location>
</feature>
<comment type="caution">
    <text evidence="3">The sequence shown here is derived from an EMBL/GenBank/DDBJ whole genome shotgun (WGS) entry which is preliminary data.</text>
</comment>
<organism evidence="3 4">
    <name type="scientific">Shewanella jiangmenensis</name>
    <dbReference type="NCBI Taxonomy" id="2837387"/>
    <lineage>
        <taxon>Bacteria</taxon>
        <taxon>Pseudomonadati</taxon>
        <taxon>Pseudomonadota</taxon>
        <taxon>Gammaproteobacteria</taxon>
        <taxon>Alteromonadales</taxon>
        <taxon>Shewanellaceae</taxon>
        <taxon>Shewanella</taxon>
    </lineage>
</organism>
<name>A0ABS5V326_9GAMM</name>